<sequence length="186" mass="21998">MKPKVILLFSGKRKSGKDFLTNNLQARLADKCEVIKISEPIKRHWAKEKKLNLDELLSDTEYKEQYRLEMIEWSDEMRKKDYGHFCRLACCNATIKPIWIVSDIRRKTDVRWFKENYGDLIKTIKIIADEDTRKQRGYQFKPGVDDVTSECDLDDYTDWGLIINNGQDRLPVEEQLRTILNLIPDL</sequence>
<organism evidence="1 2">
    <name type="scientific">Dendrolimus kikuchii</name>
    <dbReference type="NCBI Taxonomy" id="765133"/>
    <lineage>
        <taxon>Eukaryota</taxon>
        <taxon>Metazoa</taxon>
        <taxon>Ecdysozoa</taxon>
        <taxon>Arthropoda</taxon>
        <taxon>Hexapoda</taxon>
        <taxon>Insecta</taxon>
        <taxon>Pterygota</taxon>
        <taxon>Neoptera</taxon>
        <taxon>Endopterygota</taxon>
        <taxon>Lepidoptera</taxon>
        <taxon>Glossata</taxon>
        <taxon>Ditrysia</taxon>
        <taxon>Bombycoidea</taxon>
        <taxon>Lasiocampidae</taxon>
        <taxon>Dendrolimus</taxon>
    </lineage>
</organism>
<protein>
    <submittedName>
        <fullName evidence="1">Uncharacterized protein</fullName>
    </submittedName>
</protein>
<evidence type="ECO:0000313" key="2">
    <source>
        <dbReference type="Proteomes" id="UP000824533"/>
    </source>
</evidence>
<keyword evidence="2" id="KW-1185">Reference proteome</keyword>
<evidence type="ECO:0000313" key="1">
    <source>
        <dbReference type="EMBL" id="KAJ0175185.1"/>
    </source>
</evidence>
<gene>
    <name evidence="1" type="ORF">K1T71_009326</name>
</gene>
<accession>A0ACC1CU93</accession>
<comment type="caution">
    <text evidence="1">The sequence shown here is derived from an EMBL/GenBank/DDBJ whole genome shotgun (WGS) entry which is preliminary data.</text>
</comment>
<proteinExistence type="predicted"/>
<dbReference type="Proteomes" id="UP000824533">
    <property type="component" value="Linkage Group LG16"/>
</dbReference>
<name>A0ACC1CU93_9NEOP</name>
<dbReference type="EMBL" id="CM034402">
    <property type="protein sequence ID" value="KAJ0175185.1"/>
    <property type="molecule type" value="Genomic_DNA"/>
</dbReference>
<reference evidence="1 2" key="1">
    <citation type="journal article" date="2021" name="Front. Genet.">
        <title>Chromosome-Level Genome Assembly Reveals Significant Gene Expansion in the Toll and IMD Signaling Pathways of Dendrolimus kikuchii.</title>
        <authorList>
            <person name="Zhou J."/>
            <person name="Wu P."/>
            <person name="Xiong Z."/>
            <person name="Liu N."/>
            <person name="Zhao N."/>
            <person name="Ji M."/>
            <person name="Qiu Y."/>
            <person name="Yang B."/>
        </authorList>
    </citation>
    <scope>NUCLEOTIDE SEQUENCE [LARGE SCALE GENOMIC DNA]</scope>
    <source>
        <strain evidence="1">Ann1</strain>
    </source>
</reference>